<dbReference type="InterPro" id="IPR029058">
    <property type="entry name" value="AB_hydrolase_fold"/>
</dbReference>
<evidence type="ECO:0000313" key="2">
    <source>
        <dbReference type="Proteomes" id="UP001527099"/>
    </source>
</evidence>
<dbReference type="SUPFAM" id="SSF53474">
    <property type="entry name" value="alpha/beta-Hydrolases"/>
    <property type="match status" value="1"/>
</dbReference>
<evidence type="ECO:0000313" key="1">
    <source>
        <dbReference type="EMBL" id="MCY9695872.1"/>
    </source>
</evidence>
<dbReference type="EMBL" id="JAMDMX010000082">
    <property type="protein sequence ID" value="MCY9695872.1"/>
    <property type="molecule type" value="Genomic_DNA"/>
</dbReference>
<reference evidence="1 2" key="1">
    <citation type="submission" date="2022-05" db="EMBL/GenBank/DDBJ databases">
        <title>Genome Sequencing of Bee-Associated Microbes.</title>
        <authorList>
            <person name="Dunlap C."/>
        </authorList>
    </citation>
    <scope>NUCLEOTIDE SEQUENCE [LARGE SCALE GENOMIC DNA]</scope>
    <source>
        <strain evidence="1 2">NRRL B-14421</strain>
    </source>
</reference>
<dbReference type="RefSeq" id="WP_268617036.1">
    <property type="nucleotide sequence ID" value="NZ_JAMDMX010000082.1"/>
</dbReference>
<evidence type="ECO:0008006" key="3">
    <source>
        <dbReference type="Google" id="ProtNLM"/>
    </source>
</evidence>
<proteinExistence type="predicted"/>
<keyword evidence="2" id="KW-1185">Reference proteome</keyword>
<protein>
    <recommendedName>
        <fullName evidence="3">AB hydrolase-1 domain-containing protein</fullName>
    </recommendedName>
</protein>
<organism evidence="1 2">
    <name type="scientific">Paenibacillus alginolyticus</name>
    <dbReference type="NCBI Taxonomy" id="59839"/>
    <lineage>
        <taxon>Bacteria</taxon>
        <taxon>Bacillati</taxon>
        <taxon>Bacillota</taxon>
        <taxon>Bacilli</taxon>
        <taxon>Bacillales</taxon>
        <taxon>Paenibacillaceae</taxon>
        <taxon>Paenibacillus</taxon>
    </lineage>
</organism>
<accession>A0ABT4GI48</accession>
<dbReference type="Gene3D" id="3.40.50.1820">
    <property type="entry name" value="alpha/beta hydrolase"/>
    <property type="match status" value="1"/>
</dbReference>
<comment type="caution">
    <text evidence="1">The sequence shown here is derived from an EMBL/GenBank/DDBJ whole genome shotgun (WGS) entry which is preliminary data.</text>
</comment>
<name>A0ABT4GI48_9BACL</name>
<sequence length="72" mass="7745">MKLWTVPFEDLMISTRFGNTHVVASGSIDAPALILFHGMTFSAEEAANWVLDVLAGLQLQSAIFIGYSMGVG</sequence>
<gene>
    <name evidence="1" type="ORF">M5X19_23630</name>
</gene>
<dbReference type="Proteomes" id="UP001527099">
    <property type="component" value="Unassembled WGS sequence"/>
</dbReference>